<evidence type="ECO:0000256" key="6">
    <source>
        <dbReference type="ARBA" id="ARBA00022741"/>
    </source>
</evidence>
<reference evidence="22 23" key="1">
    <citation type="journal article" date="2016" name="Nat. Commun.">
        <title>Thousands of microbial genomes shed light on interconnected biogeochemical processes in an aquifer system.</title>
        <authorList>
            <person name="Anantharaman K."/>
            <person name="Brown C.T."/>
            <person name="Hug L.A."/>
            <person name="Sharon I."/>
            <person name="Castelle C.J."/>
            <person name="Probst A.J."/>
            <person name="Thomas B.C."/>
            <person name="Singh A."/>
            <person name="Wilkins M.J."/>
            <person name="Karaoz U."/>
            <person name="Brodie E.L."/>
            <person name="Williams K.H."/>
            <person name="Hubbard S.S."/>
            <person name="Banfield J.F."/>
        </authorList>
    </citation>
    <scope>NUCLEOTIDE SEQUENCE [LARGE SCALE GENOMIC DNA]</scope>
</reference>
<evidence type="ECO:0000256" key="16">
    <source>
        <dbReference type="ARBA" id="ARBA00049209"/>
    </source>
</evidence>
<comment type="similarity">
    <text evidence="18">Belongs to the NnrE/AIBP family.</text>
</comment>
<dbReference type="PIRSF" id="PIRSF017184">
    <property type="entry name" value="Nnr"/>
    <property type="match status" value="1"/>
</dbReference>
<dbReference type="PANTHER" id="PTHR12592:SF0">
    <property type="entry name" value="ATP-DEPENDENT (S)-NAD(P)H-HYDRATE DEHYDRATASE"/>
    <property type="match status" value="1"/>
</dbReference>
<feature type="binding site" evidence="17">
    <location>
        <position position="384"/>
    </location>
    <ligand>
        <name>(6S)-NADPHX</name>
        <dbReference type="ChEBI" id="CHEBI:64076"/>
    </ligand>
</feature>
<comment type="caution">
    <text evidence="22">The sequence shown here is derived from an EMBL/GenBank/DDBJ whole genome shotgun (WGS) entry which is preliminary data.</text>
</comment>
<comment type="similarity">
    <text evidence="3 19">In the N-terminal section; belongs to the NnrE/AIBP family.</text>
</comment>
<feature type="domain" description="YjeF C-terminal" evidence="20">
    <location>
        <begin position="227"/>
        <end position="510"/>
    </location>
</feature>
<evidence type="ECO:0000256" key="15">
    <source>
        <dbReference type="ARBA" id="ARBA00048238"/>
    </source>
</evidence>
<feature type="binding site" evidence="17">
    <location>
        <position position="450"/>
    </location>
    <ligand>
        <name>AMP</name>
        <dbReference type="ChEBI" id="CHEBI:456215"/>
    </ligand>
</feature>
<dbReference type="Gene3D" id="3.40.1190.20">
    <property type="match status" value="1"/>
</dbReference>
<keyword evidence="9 18" id="KW-0630">Potassium</keyword>
<organism evidence="22 23">
    <name type="scientific">candidate division WOR-3 bacterium RBG_13_43_14</name>
    <dbReference type="NCBI Taxonomy" id="1802590"/>
    <lineage>
        <taxon>Bacteria</taxon>
        <taxon>Bacteria division WOR-3</taxon>
    </lineage>
</organism>
<comment type="catalytic activity">
    <reaction evidence="15 17 19">
        <text>(6S)-NADHX + ADP = AMP + phosphate + NADH + H(+)</text>
        <dbReference type="Rhea" id="RHEA:32223"/>
        <dbReference type="ChEBI" id="CHEBI:15378"/>
        <dbReference type="ChEBI" id="CHEBI:43474"/>
        <dbReference type="ChEBI" id="CHEBI:57945"/>
        <dbReference type="ChEBI" id="CHEBI:64074"/>
        <dbReference type="ChEBI" id="CHEBI:456215"/>
        <dbReference type="ChEBI" id="CHEBI:456216"/>
        <dbReference type="EC" id="4.2.1.136"/>
    </reaction>
</comment>
<keyword evidence="10 17" id="KW-0520">NAD</keyword>
<evidence type="ECO:0000256" key="12">
    <source>
        <dbReference type="ARBA" id="ARBA00023239"/>
    </source>
</evidence>
<dbReference type="CDD" id="cd01171">
    <property type="entry name" value="YXKO-related"/>
    <property type="match status" value="1"/>
</dbReference>
<comment type="catalytic activity">
    <reaction evidence="16 17 19">
        <text>(6S)-NADPHX + ADP = AMP + phosphate + NADPH + H(+)</text>
        <dbReference type="Rhea" id="RHEA:32235"/>
        <dbReference type="ChEBI" id="CHEBI:15378"/>
        <dbReference type="ChEBI" id="CHEBI:43474"/>
        <dbReference type="ChEBI" id="CHEBI:57783"/>
        <dbReference type="ChEBI" id="CHEBI:64076"/>
        <dbReference type="ChEBI" id="CHEBI:456215"/>
        <dbReference type="ChEBI" id="CHEBI:456216"/>
        <dbReference type="EC" id="4.2.1.136"/>
    </reaction>
</comment>
<dbReference type="InterPro" id="IPR030677">
    <property type="entry name" value="Nnr"/>
</dbReference>
<dbReference type="NCBIfam" id="TIGR00197">
    <property type="entry name" value="yjeF_nterm"/>
    <property type="match status" value="1"/>
</dbReference>
<evidence type="ECO:0000256" key="1">
    <source>
        <dbReference type="ARBA" id="ARBA00000013"/>
    </source>
</evidence>
<dbReference type="Gene3D" id="3.40.50.10260">
    <property type="entry name" value="YjeF N-terminal domain"/>
    <property type="match status" value="1"/>
</dbReference>
<name>A0A1F4UCK1_UNCW3</name>
<keyword evidence="13" id="KW-0511">Multifunctional enzyme</keyword>
<evidence type="ECO:0000259" key="20">
    <source>
        <dbReference type="PROSITE" id="PS51383"/>
    </source>
</evidence>
<dbReference type="InterPro" id="IPR029056">
    <property type="entry name" value="Ribokinase-like"/>
</dbReference>
<feature type="binding site" evidence="18">
    <location>
        <position position="129"/>
    </location>
    <ligand>
        <name>K(+)</name>
        <dbReference type="ChEBI" id="CHEBI:29103"/>
    </ligand>
</feature>
<dbReference type="AlphaFoldDB" id="A0A1F4UCK1"/>
<dbReference type="InterPro" id="IPR000631">
    <property type="entry name" value="CARKD"/>
</dbReference>
<evidence type="ECO:0000256" key="9">
    <source>
        <dbReference type="ARBA" id="ARBA00022958"/>
    </source>
</evidence>
<dbReference type="GO" id="GO:0046872">
    <property type="term" value="F:metal ion binding"/>
    <property type="evidence" value="ECO:0007669"/>
    <property type="project" value="UniProtKB-UniRule"/>
</dbReference>
<feature type="binding site" evidence="17">
    <location>
        <begin position="421"/>
        <end position="425"/>
    </location>
    <ligand>
        <name>AMP</name>
        <dbReference type="ChEBI" id="CHEBI:456215"/>
    </ligand>
</feature>
<feature type="binding site" evidence="18">
    <location>
        <position position="165"/>
    </location>
    <ligand>
        <name>K(+)</name>
        <dbReference type="ChEBI" id="CHEBI:29103"/>
    </ligand>
</feature>
<comment type="cofactor">
    <cofactor evidence="18 19">
        <name>K(+)</name>
        <dbReference type="ChEBI" id="CHEBI:29103"/>
    </cofactor>
    <text evidence="18 19">Binds 1 potassium ion per subunit.</text>
</comment>
<evidence type="ECO:0000256" key="2">
    <source>
        <dbReference type="ARBA" id="ARBA00000909"/>
    </source>
</evidence>
<comment type="catalytic activity">
    <reaction evidence="1 18 19">
        <text>(6R)-NADHX = (6S)-NADHX</text>
        <dbReference type="Rhea" id="RHEA:32215"/>
        <dbReference type="ChEBI" id="CHEBI:64074"/>
        <dbReference type="ChEBI" id="CHEBI:64075"/>
        <dbReference type="EC" id="5.1.99.6"/>
    </reaction>
</comment>
<dbReference type="Pfam" id="PF03853">
    <property type="entry name" value="YjeF_N"/>
    <property type="match status" value="1"/>
</dbReference>
<keyword evidence="5 18" id="KW-0479">Metal-binding</keyword>
<evidence type="ECO:0000256" key="19">
    <source>
        <dbReference type="PIRNR" id="PIRNR017184"/>
    </source>
</evidence>
<keyword evidence="11 18" id="KW-0413">Isomerase</keyword>
<comment type="caution">
    <text evidence="18">Lacks conserved residue(s) required for the propagation of feature annotation.</text>
</comment>
<dbReference type="GO" id="GO:0052855">
    <property type="term" value="F:ADP-dependent NAD(P)H-hydrate dehydratase activity"/>
    <property type="evidence" value="ECO:0007669"/>
    <property type="project" value="UniProtKB-UniRule"/>
</dbReference>
<feature type="domain" description="YjeF N-terminal" evidence="21">
    <location>
        <begin position="9"/>
        <end position="219"/>
    </location>
</feature>
<feature type="binding site" evidence="18">
    <location>
        <position position="162"/>
    </location>
    <ligand>
        <name>(6S)-NADPHX</name>
        <dbReference type="ChEBI" id="CHEBI:64076"/>
    </ligand>
</feature>
<keyword evidence="6 17" id="KW-0547">Nucleotide-binding</keyword>
<keyword evidence="7 17" id="KW-0067">ATP-binding</keyword>
<comment type="cofactor">
    <cofactor evidence="17">
        <name>Mg(2+)</name>
        <dbReference type="ChEBI" id="CHEBI:18420"/>
    </cofactor>
</comment>
<dbReference type="HAMAP" id="MF_01965">
    <property type="entry name" value="NADHX_dehydratase"/>
    <property type="match status" value="1"/>
</dbReference>
<dbReference type="GO" id="GO:0052856">
    <property type="term" value="F:NAD(P)HX epimerase activity"/>
    <property type="evidence" value="ECO:0007669"/>
    <property type="project" value="UniProtKB-UniRule"/>
</dbReference>
<evidence type="ECO:0000256" key="10">
    <source>
        <dbReference type="ARBA" id="ARBA00023027"/>
    </source>
</evidence>
<dbReference type="EC" id="5.1.99.6" evidence="19"/>
<dbReference type="HAMAP" id="MF_01966">
    <property type="entry name" value="NADHX_epimerase"/>
    <property type="match status" value="1"/>
</dbReference>
<feature type="binding site" evidence="18">
    <location>
        <position position="59"/>
    </location>
    <ligand>
        <name>K(+)</name>
        <dbReference type="ChEBI" id="CHEBI:29103"/>
    </ligand>
</feature>
<evidence type="ECO:0000256" key="14">
    <source>
        <dbReference type="ARBA" id="ARBA00025153"/>
    </source>
</evidence>
<dbReference type="SUPFAM" id="SSF64153">
    <property type="entry name" value="YjeF N-terminal domain-like"/>
    <property type="match status" value="1"/>
</dbReference>
<feature type="binding site" evidence="17">
    <location>
        <position position="333"/>
    </location>
    <ligand>
        <name>(6S)-NADPHX</name>
        <dbReference type="ChEBI" id="CHEBI:64076"/>
    </ligand>
</feature>
<feature type="binding site" evidence="18">
    <location>
        <begin position="133"/>
        <end position="139"/>
    </location>
    <ligand>
        <name>(6S)-NADPHX</name>
        <dbReference type="ChEBI" id="CHEBI:64076"/>
    </ligand>
</feature>
<dbReference type="Pfam" id="PF01256">
    <property type="entry name" value="Carb_kinase"/>
    <property type="match status" value="1"/>
</dbReference>
<gene>
    <name evidence="17" type="primary">nnrD</name>
    <name evidence="18" type="synonym">nnrE</name>
    <name evidence="22" type="ORF">A2Y85_06900</name>
</gene>
<comment type="similarity">
    <text evidence="4 19">In the C-terminal section; belongs to the NnrD/CARKD family.</text>
</comment>
<dbReference type="GO" id="GO:0110051">
    <property type="term" value="P:metabolite repair"/>
    <property type="evidence" value="ECO:0007669"/>
    <property type="project" value="TreeGrafter"/>
</dbReference>
<comment type="function">
    <text evidence="14 19">Bifunctional enzyme that catalyzes the epimerization of the S- and R-forms of NAD(P)HX and the dehydration of the S-form of NAD(P)HX at the expense of ADP, which is converted to AMP. This allows the repair of both epimers of NAD(P)HX, a damaged form of NAD(P)H that is a result of enzymatic or heat-dependent hydration.</text>
</comment>
<dbReference type="GO" id="GO:0046496">
    <property type="term" value="P:nicotinamide nucleotide metabolic process"/>
    <property type="evidence" value="ECO:0007669"/>
    <property type="project" value="UniProtKB-UniRule"/>
</dbReference>
<comment type="function">
    <text evidence="17">Catalyzes the dehydration of the S-form of NAD(P)HX at the expense of ADP, which is converted to AMP. Together with NAD(P)HX epimerase, which catalyzes the epimerization of the S- and R-forms, the enzyme allows the repair of both epimers of NAD(P)HX, a damaged form of NAD(P)H that is a result of enzymatic or heat-dependent hydration.</text>
</comment>
<dbReference type="GO" id="GO:0005524">
    <property type="term" value="F:ATP binding"/>
    <property type="evidence" value="ECO:0007669"/>
    <property type="project" value="UniProtKB-UniRule"/>
</dbReference>
<evidence type="ECO:0000256" key="18">
    <source>
        <dbReference type="HAMAP-Rule" id="MF_01966"/>
    </source>
</evidence>
<dbReference type="PROSITE" id="PS51385">
    <property type="entry name" value="YJEF_N"/>
    <property type="match status" value="1"/>
</dbReference>
<dbReference type="PANTHER" id="PTHR12592">
    <property type="entry name" value="ATP-DEPENDENT (S)-NAD(P)H-HYDRATE DEHYDRATASE FAMILY MEMBER"/>
    <property type="match status" value="1"/>
</dbReference>
<dbReference type="PROSITE" id="PS51383">
    <property type="entry name" value="YJEF_C_3"/>
    <property type="match status" value="1"/>
</dbReference>
<proteinExistence type="inferred from homology"/>
<dbReference type="InterPro" id="IPR036652">
    <property type="entry name" value="YjeF_N_dom_sf"/>
</dbReference>
<keyword evidence="8 17" id="KW-0521">NADP</keyword>
<evidence type="ECO:0000313" key="22">
    <source>
        <dbReference type="EMBL" id="OGC41983.1"/>
    </source>
</evidence>
<feature type="binding site" evidence="17">
    <location>
        <position position="262"/>
    </location>
    <ligand>
        <name>(6S)-NADPHX</name>
        <dbReference type="ChEBI" id="CHEBI:64076"/>
    </ligand>
</feature>
<comment type="catalytic activity">
    <reaction evidence="2 18 19">
        <text>(6R)-NADPHX = (6S)-NADPHX</text>
        <dbReference type="Rhea" id="RHEA:32227"/>
        <dbReference type="ChEBI" id="CHEBI:64076"/>
        <dbReference type="ChEBI" id="CHEBI:64077"/>
        <dbReference type="EC" id="5.1.99.6"/>
    </reaction>
</comment>
<evidence type="ECO:0000256" key="7">
    <source>
        <dbReference type="ARBA" id="ARBA00022840"/>
    </source>
</evidence>
<feature type="binding site" evidence="17">
    <location>
        <position position="451"/>
    </location>
    <ligand>
        <name>(6S)-NADPHX</name>
        <dbReference type="ChEBI" id="CHEBI:64076"/>
    </ligand>
</feature>
<comment type="function">
    <text evidence="18">Catalyzes the epimerization of the S- and R-forms of NAD(P)HX, a damaged form of NAD(P)H that is a result of enzymatic or heat-dependent hydration. This is a prerequisite for the S-specific NAD(P)H-hydrate dehydratase to allow the repair of both epimers of NAD(P)HX.</text>
</comment>
<evidence type="ECO:0000256" key="5">
    <source>
        <dbReference type="ARBA" id="ARBA00022723"/>
    </source>
</evidence>
<comment type="similarity">
    <text evidence="17">Belongs to the NnrD/CARKD family.</text>
</comment>
<accession>A0A1F4UCK1</accession>
<dbReference type="NCBIfam" id="TIGR00196">
    <property type="entry name" value="yjeF_cterm"/>
    <property type="match status" value="1"/>
</dbReference>
<dbReference type="EMBL" id="MEUM01000087">
    <property type="protein sequence ID" value="OGC41983.1"/>
    <property type="molecule type" value="Genomic_DNA"/>
</dbReference>
<evidence type="ECO:0000256" key="3">
    <source>
        <dbReference type="ARBA" id="ARBA00006001"/>
    </source>
</evidence>
<protein>
    <recommendedName>
        <fullName evidence="19">Bifunctional NAD(P)H-hydrate repair enzyme</fullName>
    </recommendedName>
    <alternativeName>
        <fullName evidence="19">Nicotinamide nucleotide repair protein</fullName>
    </alternativeName>
    <domain>
        <recommendedName>
            <fullName evidence="19">ADP-dependent (S)-NAD(P)H-hydrate dehydratase</fullName>
            <ecNumber evidence="19">4.2.1.136</ecNumber>
        </recommendedName>
        <alternativeName>
            <fullName evidence="19">ADP-dependent NAD(P)HX dehydratase</fullName>
        </alternativeName>
    </domain>
    <domain>
        <recommendedName>
            <fullName evidence="19">NAD(P)H-hydrate epimerase</fullName>
            <ecNumber evidence="19">5.1.99.6</ecNumber>
        </recommendedName>
    </domain>
</protein>
<evidence type="ECO:0000313" key="23">
    <source>
        <dbReference type="Proteomes" id="UP000177025"/>
    </source>
</evidence>
<dbReference type="InterPro" id="IPR004443">
    <property type="entry name" value="YjeF_N_dom"/>
</dbReference>
<evidence type="ECO:0000256" key="13">
    <source>
        <dbReference type="ARBA" id="ARBA00023268"/>
    </source>
</evidence>
<evidence type="ECO:0000256" key="11">
    <source>
        <dbReference type="ARBA" id="ARBA00023235"/>
    </source>
</evidence>
<dbReference type="EC" id="4.2.1.136" evidence="19"/>
<evidence type="ECO:0000256" key="8">
    <source>
        <dbReference type="ARBA" id="ARBA00022857"/>
    </source>
</evidence>
<comment type="subunit">
    <text evidence="17">Homotetramer.</text>
</comment>
<dbReference type="Proteomes" id="UP000177025">
    <property type="component" value="Unassembled WGS sequence"/>
</dbReference>
<keyword evidence="12 17" id="KW-0456">Lyase</keyword>
<feature type="binding site" evidence="18">
    <location>
        <begin position="58"/>
        <end position="62"/>
    </location>
    <ligand>
        <name>(6S)-NADPHX</name>
        <dbReference type="ChEBI" id="CHEBI:64076"/>
    </ligand>
</feature>
<dbReference type="SUPFAM" id="SSF53613">
    <property type="entry name" value="Ribokinase-like"/>
    <property type="match status" value="1"/>
</dbReference>
<evidence type="ECO:0000259" key="21">
    <source>
        <dbReference type="PROSITE" id="PS51385"/>
    </source>
</evidence>
<evidence type="ECO:0000256" key="4">
    <source>
        <dbReference type="ARBA" id="ARBA00009524"/>
    </source>
</evidence>
<sequence>MRVVNNQQMQIIDRWAVKKLGIPSAVLMENAGRGCADILKGYFESENLNTLIICGKGNNGGDGFVIARHLINRGAVVSVVLLGKGKELKGDARINYNICRQTGIKIIEIKTATALKNILNRNQPALIIDAIFGTGFKGKTSNFHAQVFEYMNDSDAFIFSVDIPSGVIGDTGQFDRSCVIADATAAICLPKRGNMLYPGREFCGDLHIVDIGVPYNLTAHGFPQLIEFENIERMLPLRPPDGNKGTFGQILVIAGARGYAGAAAMASQAALKTGAGLVRLATPLCVVEAVEANTMEIVKVPLNETKSGTISSTAVDQLKVPLSKSDVVVLGPGLTTHNETAQFVKKILPKIKVPLIIDADALNIIAGDIGILEQIKAPCMITPHPGELSRLTGRKPTQINDQRIDLALEFATKHGITIVLKGAPTVIAGPDGEVYINPTGNSGLASAGSGDVLVGMIAAFLAQQSPIRDAAQLGVFMHGLTADLIASDSNEYSIIAGDLLSNIGRAFDFILRRSFIETKKND</sequence>
<evidence type="ECO:0000256" key="17">
    <source>
        <dbReference type="HAMAP-Rule" id="MF_01965"/>
    </source>
</evidence>